<dbReference type="NCBIfam" id="TIGR02547">
    <property type="entry name" value="casA_cse1"/>
    <property type="match status" value="1"/>
</dbReference>
<dbReference type="OrthoDB" id="5392377at2"/>
<reference evidence="1 2" key="1">
    <citation type="submission" date="2018-02" db="EMBL/GenBank/DDBJ databases">
        <title>novel marine gammaproteobacteria from coastal saline agro ecosystem.</title>
        <authorList>
            <person name="Krishnan R."/>
            <person name="Ramesh Kumar N."/>
        </authorList>
    </citation>
    <scope>NUCLEOTIDE SEQUENCE [LARGE SCALE GENOMIC DNA]</scope>
    <source>
        <strain evidence="1 2">228</strain>
    </source>
</reference>
<proteinExistence type="predicted"/>
<organism evidence="1 2">
    <name type="scientific">Proteobacteria bacterium 228</name>
    <dbReference type="NCBI Taxonomy" id="2083153"/>
    <lineage>
        <taxon>Bacteria</taxon>
        <taxon>Pseudomonadati</taxon>
        <taxon>Pseudomonadota</taxon>
    </lineage>
</organism>
<gene>
    <name evidence="1" type="ORF">C4K68_22530</name>
</gene>
<dbReference type="EMBL" id="PRLP01000111">
    <property type="protein sequence ID" value="PPC75069.1"/>
    <property type="molecule type" value="Genomic_DNA"/>
</dbReference>
<dbReference type="InterPro" id="IPR013381">
    <property type="entry name" value="CRISPR-assoc_prot_Cse1"/>
</dbReference>
<accession>A0A2S5KKM4</accession>
<dbReference type="CDD" id="cd09669">
    <property type="entry name" value="Cse1_I-E"/>
    <property type="match status" value="1"/>
</dbReference>
<evidence type="ECO:0000313" key="1">
    <source>
        <dbReference type="EMBL" id="PPC75069.1"/>
    </source>
</evidence>
<evidence type="ECO:0000313" key="2">
    <source>
        <dbReference type="Proteomes" id="UP000238196"/>
    </source>
</evidence>
<comment type="caution">
    <text evidence="1">The sequence shown here is derived from an EMBL/GenBank/DDBJ whole genome shotgun (WGS) entry which is preliminary data.</text>
</comment>
<dbReference type="AlphaFoldDB" id="A0A2S5KKM4"/>
<protein>
    <submittedName>
        <fullName evidence="1">Type I-E CRISPR-associated protein Cse1/CasA</fullName>
    </submittedName>
</protein>
<name>A0A2S5KKM4_9PROT</name>
<sequence length="508" mass="56067">MELLSGAWIPVRPIEGGASQTVRLADVLCSQQRWILSLPRDDMELAALQLLICLIQISWIPEDDDALRRYLTQPLSPAEFEQGIRQWGDMFRLDHPDSPCLQVKGVSAKEATGMDKLMAGLTGATNCTFVNEPNQAEALCGGCAAIALFNQANNAPSFGGGFKSGLRGGSPVTTLIQAVEYQRADLRTTLWLNVLTRPRLMELLGDDLQLHQPPTWQQPIKEGAVISAGSIGLLRGLFWQPDHIELCSPIGEGCCTGCGQQAPVRYNGFLKAKFGFTVEGTWPHPHSPRLLQTKKGVAEEKFLAFTTSAPSWTQLGRVLVRLDGMKGEAQFPAAVVAQCQQVFERANTHLMIGGYRNNQASILERRHDVMAVHHGWQTQGVAIQTLVDIGLGYKTALRKALFTFAEGVKNTDLKGAGVAVHEVAERDYFRRSDLLITDLLANLNFNDPLPQLDQLRTDLRQLCVRLFEQVTLPYAHHPKLVRVLAVARRSLSKHLSELQPPQGDHNVA</sequence>
<dbReference type="Proteomes" id="UP000238196">
    <property type="component" value="Unassembled WGS sequence"/>
</dbReference>
<dbReference type="NCBIfam" id="NF007247">
    <property type="entry name" value="PRK09693.1"/>
    <property type="match status" value="1"/>
</dbReference>
<dbReference type="Pfam" id="PF09481">
    <property type="entry name" value="CRISPR_Cse1"/>
    <property type="match status" value="1"/>
</dbReference>